<reference evidence="2 3" key="1">
    <citation type="submission" date="2019-03" db="EMBL/GenBank/DDBJ databases">
        <title>Genomic Encyclopedia of Archaeal and Bacterial Type Strains, Phase II (KMG-II): from individual species to whole genera.</title>
        <authorList>
            <person name="Goeker M."/>
        </authorList>
    </citation>
    <scope>NUCLEOTIDE SEQUENCE [LARGE SCALE GENOMIC DNA]</scope>
    <source>
        <strain evidence="2 3">DSM 26433</strain>
    </source>
</reference>
<feature type="compositionally biased region" description="Acidic residues" evidence="1">
    <location>
        <begin position="543"/>
        <end position="565"/>
    </location>
</feature>
<dbReference type="PROSITE" id="PS51257">
    <property type="entry name" value="PROKAR_LIPOPROTEIN"/>
    <property type="match status" value="1"/>
</dbReference>
<protein>
    <recommendedName>
        <fullName evidence="4">Lipoprotein</fullName>
    </recommendedName>
</protein>
<feature type="region of interest" description="Disordered" evidence="1">
    <location>
        <begin position="518"/>
        <end position="710"/>
    </location>
</feature>
<keyword evidence="3" id="KW-1185">Reference proteome</keyword>
<feature type="compositionally biased region" description="Basic and acidic residues" evidence="1">
    <location>
        <begin position="627"/>
        <end position="639"/>
    </location>
</feature>
<accession>A0A4V2Q3Y8</accession>
<feature type="region of interest" description="Disordered" evidence="1">
    <location>
        <begin position="177"/>
        <end position="233"/>
    </location>
</feature>
<dbReference type="EMBL" id="SMGR01000001">
    <property type="protein sequence ID" value="TCL09020.1"/>
    <property type="molecule type" value="Genomic_DNA"/>
</dbReference>
<name>A0A4V2Q3Y8_9RHOB</name>
<proteinExistence type="predicted"/>
<comment type="caution">
    <text evidence="2">The sequence shown here is derived from an EMBL/GenBank/DDBJ whole genome shotgun (WGS) entry which is preliminary data.</text>
</comment>
<organism evidence="2 3">
    <name type="scientific">Shimia isoporae</name>
    <dbReference type="NCBI Taxonomy" id="647720"/>
    <lineage>
        <taxon>Bacteria</taxon>
        <taxon>Pseudomonadati</taxon>
        <taxon>Pseudomonadota</taxon>
        <taxon>Alphaproteobacteria</taxon>
        <taxon>Rhodobacterales</taxon>
        <taxon>Roseobacteraceae</taxon>
    </lineage>
</organism>
<dbReference type="AlphaFoldDB" id="A0A4V2Q3Y8"/>
<dbReference type="Proteomes" id="UP000295673">
    <property type="component" value="Unassembled WGS sequence"/>
</dbReference>
<evidence type="ECO:0008006" key="4">
    <source>
        <dbReference type="Google" id="ProtNLM"/>
    </source>
</evidence>
<dbReference type="OrthoDB" id="7798282at2"/>
<evidence type="ECO:0000313" key="3">
    <source>
        <dbReference type="Proteomes" id="UP000295673"/>
    </source>
</evidence>
<feature type="compositionally biased region" description="Basic residues" evidence="1">
    <location>
        <begin position="697"/>
        <end position="706"/>
    </location>
</feature>
<evidence type="ECO:0000256" key="1">
    <source>
        <dbReference type="SAM" id="MobiDB-lite"/>
    </source>
</evidence>
<feature type="compositionally biased region" description="Acidic residues" evidence="1">
    <location>
        <begin position="180"/>
        <end position="191"/>
    </location>
</feature>
<dbReference type="RefSeq" id="WP_132859098.1">
    <property type="nucleotide sequence ID" value="NZ_SMGR01000001.1"/>
</dbReference>
<sequence>MVTNNKVLTVSYGTFSCTLEGFEDSFDTMKAIAEYFRDLAADDRYFGAEPPTPDAEMLARIAEREIERRVSARMDQGAIVLSAADRVAPEPVANDTAEDTAPEVEEVSLAEAHDTAHDEAAQDIAPEAPVVVDQETAEAVVVSENDEAAEEASTQDDAAGADVADVAVASAAAATVEAISESDEDAAEETVEAPAEMEVTDIVESDKAGDGEEAPVHEMAETDEAPSSEADDADGVDLGAVAEAASEDEQEEETVDYVAAEESFDAEIEEAEADDVFDSLAAADVLVLQDSIQAAIAEDTPSVAEDNSDDVQDIDVPDVEILDPVAEADDVSDDWDEEEPASDYEQNSIAAKLERIRAVVARGNSTADEDGFSEDEHARDLEVAEDAPAATVYDAEDDDISDIFAPKIQPVSDILDAAEEADEADAENDVVEASAEETAKPALRARVVRMKKADFEEAVASGLLEAEAVDDEEDDYADDDEDIFAEDAAPAHAVADSALTPEDEADLMAELAQVEAELKGDVTAQPEAGLTDTAPEELTASIEQEDDYAEDAALEETEETSEAPVEEPQSSKPVESTHAEPDLSRLMAKANSELEEPEGSRRRRAIAHLRAAVAATRAEKAAGNGTADKDDTVAYRDDLASVVRAVPGGKDGSTAEKSKPRGSAAPLKLVAEQRIDAPQDAPAKAPAAAAEEETKAPRRVPVRPRRVSSDRIDREEIARSAAPVGSVASVQGGFADYAKSVGAATMPQILEAAAAYVTFVKGQERFSRPMLIRMARDINEEEFSREESLRSFGQLLRDQKIRKIAGGRFTADESINFKPADRAAG</sequence>
<gene>
    <name evidence="2" type="ORF">BXY66_1062</name>
</gene>
<evidence type="ECO:0000313" key="2">
    <source>
        <dbReference type="EMBL" id="TCL09020.1"/>
    </source>
</evidence>
<feature type="compositionally biased region" description="Acidic residues" evidence="1">
    <location>
        <begin position="221"/>
        <end position="233"/>
    </location>
</feature>
<feature type="compositionally biased region" description="Basic and acidic residues" evidence="1">
    <location>
        <begin position="204"/>
        <end position="220"/>
    </location>
</feature>